<dbReference type="CDD" id="cd00672">
    <property type="entry name" value="CysRS_core"/>
    <property type="match status" value="1"/>
</dbReference>
<dbReference type="Pfam" id="PF01406">
    <property type="entry name" value="tRNA-synt_1e"/>
    <property type="match status" value="1"/>
</dbReference>
<dbReference type="GO" id="GO:0004817">
    <property type="term" value="F:cysteine-tRNA ligase activity"/>
    <property type="evidence" value="ECO:0007669"/>
    <property type="project" value="UniProtKB-UniRule"/>
</dbReference>
<evidence type="ECO:0000256" key="10">
    <source>
        <dbReference type="ARBA" id="ARBA00022917"/>
    </source>
</evidence>
<feature type="short sequence motif" description="'KMSKS' region" evidence="13">
    <location>
        <begin position="274"/>
        <end position="278"/>
    </location>
</feature>
<evidence type="ECO:0000256" key="2">
    <source>
        <dbReference type="ARBA" id="ARBA00005594"/>
    </source>
</evidence>
<evidence type="ECO:0000256" key="9">
    <source>
        <dbReference type="ARBA" id="ARBA00022840"/>
    </source>
</evidence>
<keyword evidence="7 13" id="KW-0547">Nucleotide-binding</keyword>
<dbReference type="OrthoDB" id="9815130at2"/>
<keyword evidence="4 13" id="KW-0963">Cytoplasm</keyword>
<dbReference type="NCBIfam" id="TIGR00435">
    <property type="entry name" value="cysS"/>
    <property type="match status" value="1"/>
</dbReference>
<keyword evidence="6 13" id="KW-0479">Metal-binding</keyword>
<evidence type="ECO:0000256" key="11">
    <source>
        <dbReference type="ARBA" id="ARBA00023146"/>
    </source>
</evidence>
<dbReference type="Gene3D" id="1.20.120.1910">
    <property type="entry name" value="Cysteine-tRNA ligase, C-terminal anti-codon recognition domain"/>
    <property type="match status" value="1"/>
</dbReference>
<comment type="subunit">
    <text evidence="3 13">Monomer.</text>
</comment>
<evidence type="ECO:0000256" key="1">
    <source>
        <dbReference type="ARBA" id="ARBA00004496"/>
    </source>
</evidence>
<evidence type="ECO:0000256" key="14">
    <source>
        <dbReference type="SAM" id="Coils"/>
    </source>
</evidence>
<dbReference type="InterPro" id="IPR056411">
    <property type="entry name" value="CysS_C"/>
</dbReference>
<reference evidence="16 17" key="1">
    <citation type="submission" date="2020-08" db="EMBL/GenBank/DDBJ databases">
        <title>Genomic Encyclopedia of Type Strains, Phase IV (KMG-IV): sequencing the most valuable type-strain genomes for metagenomic binning, comparative biology and taxonomic classification.</title>
        <authorList>
            <person name="Goeker M."/>
        </authorList>
    </citation>
    <scope>NUCLEOTIDE SEQUENCE [LARGE SCALE GENOMIC DNA]</scope>
    <source>
        <strain evidence="16 17">DSM 21255</strain>
    </source>
</reference>
<dbReference type="Pfam" id="PF23493">
    <property type="entry name" value="CysS_C"/>
    <property type="match status" value="1"/>
</dbReference>
<dbReference type="GO" id="GO:0006423">
    <property type="term" value="P:cysteinyl-tRNA aminoacylation"/>
    <property type="evidence" value="ECO:0007669"/>
    <property type="project" value="UniProtKB-UniRule"/>
</dbReference>
<evidence type="ECO:0000256" key="13">
    <source>
        <dbReference type="HAMAP-Rule" id="MF_00041"/>
    </source>
</evidence>
<keyword evidence="9 13" id="KW-0067">ATP-binding</keyword>
<evidence type="ECO:0000313" key="17">
    <source>
        <dbReference type="Proteomes" id="UP000591941"/>
    </source>
</evidence>
<dbReference type="InterPro" id="IPR032678">
    <property type="entry name" value="tRNA-synt_1_cat_dom"/>
</dbReference>
<keyword evidence="5 13" id="KW-0436">Ligase</keyword>
<feature type="short sequence motif" description="'HIGH' region" evidence="13">
    <location>
        <begin position="39"/>
        <end position="49"/>
    </location>
</feature>
<feature type="coiled-coil region" evidence="14">
    <location>
        <begin position="310"/>
        <end position="337"/>
    </location>
</feature>
<dbReference type="PRINTS" id="PR00983">
    <property type="entry name" value="TRNASYNTHCYS"/>
</dbReference>
<feature type="binding site" evidence="13">
    <location>
        <position position="246"/>
    </location>
    <ligand>
        <name>Zn(2+)</name>
        <dbReference type="ChEBI" id="CHEBI:29105"/>
    </ligand>
</feature>
<dbReference type="GeneID" id="93486392"/>
<dbReference type="GO" id="GO:0008270">
    <property type="term" value="F:zinc ion binding"/>
    <property type="evidence" value="ECO:0007669"/>
    <property type="project" value="UniProtKB-UniRule"/>
</dbReference>
<evidence type="ECO:0000256" key="8">
    <source>
        <dbReference type="ARBA" id="ARBA00022833"/>
    </source>
</evidence>
<dbReference type="GO" id="GO:0005829">
    <property type="term" value="C:cytosol"/>
    <property type="evidence" value="ECO:0007669"/>
    <property type="project" value="TreeGrafter"/>
</dbReference>
<feature type="binding site" evidence="13">
    <location>
        <position position="277"/>
    </location>
    <ligand>
        <name>ATP</name>
        <dbReference type="ChEBI" id="CHEBI:30616"/>
    </ligand>
</feature>
<dbReference type="PANTHER" id="PTHR10890">
    <property type="entry name" value="CYSTEINYL-TRNA SYNTHETASE"/>
    <property type="match status" value="1"/>
</dbReference>
<dbReference type="Pfam" id="PF09190">
    <property type="entry name" value="DALR_2"/>
    <property type="match status" value="1"/>
</dbReference>
<comment type="cofactor">
    <cofactor evidence="13">
        <name>Zn(2+)</name>
        <dbReference type="ChEBI" id="CHEBI:29105"/>
    </cofactor>
    <text evidence="13">Binds 1 zinc ion per subunit.</text>
</comment>
<gene>
    <name evidence="13" type="primary">cysS</name>
    <name evidence="16" type="ORF">HNR45_001131</name>
</gene>
<dbReference type="SUPFAM" id="SSF47323">
    <property type="entry name" value="Anticodon-binding domain of a subclass of class I aminoacyl-tRNA synthetases"/>
    <property type="match status" value="2"/>
</dbReference>
<comment type="similarity">
    <text evidence="2 13">Belongs to the class-I aminoacyl-tRNA synthetase family.</text>
</comment>
<evidence type="ECO:0000259" key="15">
    <source>
        <dbReference type="SMART" id="SM00840"/>
    </source>
</evidence>
<evidence type="ECO:0000256" key="4">
    <source>
        <dbReference type="ARBA" id="ARBA00022490"/>
    </source>
</evidence>
<accession>A0A841R4R8</accession>
<evidence type="ECO:0000256" key="5">
    <source>
        <dbReference type="ARBA" id="ARBA00022598"/>
    </source>
</evidence>
<dbReference type="InterPro" id="IPR015273">
    <property type="entry name" value="Cys-tRNA-synt_Ia_DALR"/>
</dbReference>
<dbReference type="RefSeq" id="WP_159823225.1">
    <property type="nucleotide sequence ID" value="NZ_CABWNB010000004.1"/>
</dbReference>
<evidence type="ECO:0000256" key="6">
    <source>
        <dbReference type="ARBA" id="ARBA00022723"/>
    </source>
</evidence>
<dbReference type="InterPro" id="IPR009080">
    <property type="entry name" value="tRNAsynth_Ia_anticodon-bd"/>
</dbReference>
<keyword evidence="10 13" id="KW-0648">Protein biosynthesis</keyword>
<organism evidence="16 17">
    <name type="scientific">Negativicoccus succinicivorans</name>
    <dbReference type="NCBI Taxonomy" id="620903"/>
    <lineage>
        <taxon>Bacteria</taxon>
        <taxon>Bacillati</taxon>
        <taxon>Bacillota</taxon>
        <taxon>Negativicutes</taxon>
        <taxon>Veillonellales</taxon>
        <taxon>Veillonellaceae</taxon>
        <taxon>Negativicoccus</taxon>
    </lineage>
</organism>
<dbReference type="EC" id="6.1.1.16" evidence="13"/>
<dbReference type="Gene3D" id="3.40.50.620">
    <property type="entry name" value="HUPs"/>
    <property type="match status" value="1"/>
</dbReference>
<keyword evidence="11 13" id="KW-0030">Aminoacyl-tRNA synthetase</keyword>
<evidence type="ECO:0000256" key="12">
    <source>
        <dbReference type="ARBA" id="ARBA00047398"/>
    </source>
</evidence>
<name>A0A841R4R8_9FIRM</name>
<feature type="binding site" evidence="13">
    <location>
        <position position="217"/>
    </location>
    <ligand>
        <name>Zn(2+)</name>
        <dbReference type="ChEBI" id="CHEBI:29105"/>
    </ligand>
</feature>
<evidence type="ECO:0000256" key="3">
    <source>
        <dbReference type="ARBA" id="ARBA00011245"/>
    </source>
</evidence>
<dbReference type="EMBL" id="JACHHI010000005">
    <property type="protein sequence ID" value="MBB6478070.1"/>
    <property type="molecule type" value="Genomic_DNA"/>
</dbReference>
<dbReference type="FunFam" id="3.40.50.620:FF:000009">
    <property type="entry name" value="Cysteine--tRNA ligase"/>
    <property type="match status" value="1"/>
</dbReference>
<dbReference type="PANTHER" id="PTHR10890:SF3">
    <property type="entry name" value="CYSTEINE--TRNA LIGASE, CYTOPLASMIC"/>
    <property type="match status" value="1"/>
</dbReference>
<dbReference type="SUPFAM" id="SSF52374">
    <property type="entry name" value="Nucleotidylyl transferase"/>
    <property type="match status" value="1"/>
</dbReference>
<proteinExistence type="inferred from homology"/>
<dbReference type="HAMAP" id="MF_00041">
    <property type="entry name" value="Cys_tRNA_synth"/>
    <property type="match status" value="1"/>
</dbReference>
<dbReference type="SMART" id="SM00840">
    <property type="entry name" value="DALR_2"/>
    <property type="match status" value="1"/>
</dbReference>
<comment type="caution">
    <text evidence="16">The sequence shown here is derived from an EMBL/GenBank/DDBJ whole genome shotgun (WGS) entry which is preliminary data.</text>
</comment>
<sequence>MQVDETDLKNIYVYNTLSKQKEEFKPITPGKVKMYVCGVTPYNHSHIGNARPFVTWDVIHRYLEYRGYQVTHIQNFTDVDDKIINAAKLAGVQWSDIAGQFIATYFEVMDALHIRRVDRYPRVSEHMDDIIRMVEGLIAEGHAYPLHGDVYYDISTFAPYGKLSGRNVEDMLAGARVAVDDEKRNPGDFALWKAAKPDEPSWDSPWGKGRPGWHIECSAMSTKYLGDTFDFHGGGSDLIFPHHENEIAQSEGCTGHAFVNYWLHNGFITIDQEKMSKSLGNFFLVKDILAKYSPDALRFFLISTHYRSPLDFSDERLEEAERTVARLAATVAKLRQAVNRGHQEEDFTAQELRTAAIEARHAFIAAMNDDFNTALAIGAMFTLVKNTNIYLAGNNGEDARALNTVLDVLHEMMDVLGILPQVWKEPEVNDNEFKELLEMLVGVRQQAINEDLPELVQEMTERFNALGVALEAEPPQHAPEARYQAVMQSVLALREQARTEKKYQFADLLRDRLAAIGIVVEDGPEGSTWHRREI</sequence>
<keyword evidence="17" id="KW-1185">Reference proteome</keyword>
<comment type="subcellular location">
    <subcellularLocation>
        <location evidence="1 13">Cytoplasm</location>
    </subcellularLocation>
</comment>
<evidence type="ECO:0000313" key="16">
    <source>
        <dbReference type="EMBL" id="MBB6478070.1"/>
    </source>
</evidence>
<comment type="catalytic activity">
    <reaction evidence="12 13">
        <text>tRNA(Cys) + L-cysteine + ATP = L-cysteinyl-tRNA(Cys) + AMP + diphosphate</text>
        <dbReference type="Rhea" id="RHEA:17773"/>
        <dbReference type="Rhea" id="RHEA-COMP:9661"/>
        <dbReference type="Rhea" id="RHEA-COMP:9679"/>
        <dbReference type="ChEBI" id="CHEBI:30616"/>
        <dbReference type="ChEBI" id="CHEBI:33019"/>
        <dbReference type="ChEBI" id="CHEBI:35235"/>
        <dbReference type="ChEBI" id="CHEBI:78442"/>
        <dbReference type="ChEBI" id="CHEBI:78517"/>
        <dbReference type="ChEBI" id="CHEBI:456215"/>
        <dbReference type="EC" id="6.1.1.16"/>
    </reaction>
</comment>
<feature type="domain" description="Cysteinyl-tRNA synthetase class Ia DALR" evidence="15">
    <location>
        <begin position="362"/>
        <end position="427"/>
    </location>
</feature>
<dbReference type="Proteomes" id="UP000591941">
    <property type="component" value="Unassembled WGS sequence"/>
</dbReference>
<protein>
    <recommendedName>
        <fullName evidence="13">Cysteine--tRNA ligase</fullName>
        <ecNumber evidence="13">6.1.1.16</ecNumber>
    </recommendedName>
    <alternativeName>
        <fullName evidence="13">Cysteinyl-tRNA synthetase</fullName>
        <shortName evidence="13">CysRS</shortName>
    </alternativeName>
</protein>
<feature type="binding site" evidence="13">
    <location>
        <position position="37"/>
    </location>
    <ligand>
        <name>Zn(2+)</name>
        <dbReference type="ChEBI" id="CHEBI:29105"/>
    </ligand>
</feature>
<dbReference type="InterPro" id="IPR015803">
    <property type="entry name" value="Cys-tRNA-ligase"/>
</dbReference>
<dbReference type="InterPro" id="IPR024909">
    <property type="entry name" value="Cys-tRNA/MSH_ligase"/>
</dbReference>
<evidence type="ECO:0000256" key="7">
    <source>
        <dbReference type="ARBA" id="ARBA00022741"/>
    </source>
</evidence>
<feature type="binding site" evidence="13">
    <location>
        <position position="242"/>
    </location>
    <ligand>
        <name>Zn(2+)</name>
        <dbReference type="ChEBI" id="CHEBI:29105"/>
    </ligand>
</feature>
<dbReference type="AlphaFoldDB" id="A0A841R4R8"/>
<keyword evidence="8 13" id="KW-0862">Zinc</keyword>
<keyword evidence="14" id="KW-0175">Coiled coil</keyword>
<dbReference type="GO" id="GO:0005524">
    <property type="term" value="F:ATP binding"/>
    <property type="evidence" value="ECO:0007669"/>
    <property type="project" value="UniProtKB-UniRule"/>
</dbReference>
<dbReference type="InterPro" id="IPR014729">
    <property type="entry name" value="Rossmann-like_a/b/a_fold"/>
</dbReference>